<protein>
    <submittedName>
        <fullName evidence="1">Uncharacterized protein</fullName>
    </submittedName>
</protein>
<name>A0A938Y3B3_9BACL</name>
<evidence type="ECO:0000313" key="1">
    <source>
        <dbReference type="EMBL" id="MBM7591186.1"/>
    </source>
</evidence>
<dbReference type="EMBL" id="JAFBEB010000010">
    <property type="protein sequence ID" value="MBM7591186.1"/>
    <property type="molecule type" value="Genomic_DNA"/>
</dbReference>
<reference evidence="1" key="1">
    <citation type="submission" date="2021-01" db="EMBL/GenBank/DDBJ databases">
        <title>Genomic Encyclopedia of Type Strains, Phase IV (KMG-IV): sequencing the most valuable type-strain genomes for metagenomic binning, comparative biology and taxonomic classification.</title>
        <authorList>
            <person name="Goeker M."/>
        </authorList>
    </citation>
    <scope>NUCLEOTIDE SEQUENCE</scope>
    <source>
        <strain evidence="1">DSM 25523</strain>
    </source>
</reference>
<keyword evidence="2" id="KW-1185">Reference proteome</keyword>
<dbReference type="AlphaFoldDB" id="A0A938Y3B3"/>
<gene>
    <name evidence="1" type="ORF">JOD01_002813</name>
</gene>
<dbReference type="RefSeq" id="WP_204518922.1">
    <property type="nucleotide sequence ID" value="NZ_BAABIN010000012.1"/>
</dbReference>
<evidence type="ECO:0000313" key="2">
    <source>
        <dbReference type="Proteomes" id="UP000717624"/>
    </source>
</evidence>
<dbReference type="Proteomes" id="UP000717624">
    <property type="component" value="Unassembled WGS sequence"/>
</dbReference>
<sequence>MAIDQNVLTTLTGVIQDAVNKQIKGFTTQTPGHADYFNYILQQLLDNDTTIAEDTAKVVKDIRINLMELKIQYETDKAAEATGVNSGMFTETFLNLDDITLLNGATKYDNVNMKVYLA</sequence>
<organism evidence="1 2">
    <name type="scientific">Brevibacillus fulvus</name>
    <dbReference type="NCBI Taxonomy" id="1125967"/>
    <lineage>
        <taxon>Bacteria</taxon>
        <taxon>Bacillati</taxon>
        <taxon>Bacillota</taxon>
        <taxon>Bacilli</taxon>
        <taxon>Bacillales</taxon>
        <taxon>Paenibacillaceae</taxon>
        <taxon>Brevibacillus</taxon>
    </lineage>
</organism>
<accession>A0A938Y3B3</accession>
<comment type="caution">
    <text evidence="1">The sequence shown here is derived from an EMBL/GenBank/DDBJ whole genome shotgun (WGS) entry which is preliminary data.</text>
</comment>
<proteinExistence type="predicted"/>